<keyword evidence="3" id="KW-1185">Reference proteome</keyword>
<dbReference type="AlphaFoldDB" id="A0A3P7MFH5"/>
<gene>
    <name evidence="2" type="ORF">DILT_LOCUS14562</name>
</gene>
<proteinExistence type="predicted"/>
<evidence type="ECO:0000313" key="3">
    <source>
        <dbReference type="Proteomes" id="UP000281553"/>
    </source>
</evidence>
<reference evidence="2 3" key="1">
    <citation type="submission" date="2018-11" db="EMBL/GenBank/DDBJ databases">
        <authorList>
            <consortium name="Pathogen Informatics"/>
        </authorList>
    </citation>
    <scope>NUCLEOTIDE SEQUENCE [LARGE SCALE GENOMIC DNA]</scope>
</reference>
<accession>A0A3P7MFH5</accession>
<dbReference type="Proteomes" id="UP000281553">
    <property type="component" value="Unassembled WGS sequence"/>
</dbReference>
<evidence type="ECO:0000313" key="2">
    <source>
        <dbReference type="EMBL" id="VDN25080.1"/>
    </source>
</evidence>
<sequence length="66" mass="7694">MRMKMKNRAELSGPKTTQWKPTDAQTAETSVRKQTCSSKFLTFTDLRLRLESGLSIQERQTEQFLK</sequence>
<feature type="compositionally biased region" description="Polar residues" evidence="1">
    <location>
        <begin position="14"/>
        <end position="31"/>
    </location>
</feature>
<name>A0A3P7MFH5_DIBLA</name>
<feature type="region of interest" description="Disordered" evidence="1">
    <location>
        <begin position="1"/>
        <end position="31"/>
    </location>
</feature>
<dbReference type="EMBL" id="UYRU01074816">
    <property type="protein sequence ID" value="VDN25080.1"/>
    <property type="molecule type" value="Genomic_DNA"/>
</dbReference>
<organism evidence="2 3">
    <name type="scientific">Dibothriocephalus latus</name>
    <name type="common">Fish tapeworm</name>
    <name type="synonym">Diphyllobothrium latum</name>
    <dbReference type="NCBI Taxonomy" id="60516"/>
    <lineage>
        <taxon>Eukaryota</taxon>
        <taxon>Metazoa</taxon>
        <taxon>Spiralia</taxon>
        <taxon>Lophotrochozoa</taxon>
        <taxon>Platyhelminthes</taxon>
        <taxon>Cestoda</taxon>
        <taxon>Eucestoda</taxon>
        <taxon>Diphyllobothriidea</taxon>
        <taxon>Diphyllobothriidae</taxon>
        <taxon>Dibothriocephalus</taxon>
    </lineage>
</organism>
<protein>
    <submittedName>
        <fullName evidence="2">Uncharacterized protein</fullName>
    </submittedName>
</protein>
<evidence type="ECO:0000256" key="1">
    <source>
        <dbReference type="SAM" id="MobiDB-lite"/>
    </source>
</evidence>